<proteinExistence type="inferred from homology"/>
<dbReference type="GO" id="GO:0016604">
    <property type="term" value="C:nuclear body"/>
    <property type="evidence" value="ECO:0007669"/>
    <property type="project" value="TreeGrafter"/>
</dbReference>
<evidence type="ECO:0000256" key="3">
    <source>
        <dbReference type="SAM" id="MobiDB-lite"/>
    </source>
</evidence>
<feature type="region of interest" description="Disordered" evidence="3">
    <location>
        <begin position="411"/>
        <end position="431"/>
    </location>
</feature>
<evidence type="ECO:0000256" key="1">
    <source>
        <dbReference type="ARBA" id="ARBA00006395"/>
    </source>
</evidence>
<dbReference type="InterPro" id="IPR013894">
    <property type="entry name" value="RMI1_OB"/>
</dbReference>
<dbReference type="PANTHER" id="PTHR14790:SF15">
    <property type="entry name" value="RECQ-MEDIATED GENOME INSTABILITY PROTEIN 1"/>
    <property type="match status" value="1"/>
</dbReference>
<keyword evidence="6" id="KW-1185">Reference proteome</keyword>
<dbReference type="AlphaFoldDB" id="A0A836GLG6"/>
<sequence length="512" mass="53937">MAAGTDEMTADYIQRHLDEDLEEVVQRPGPPLIRPSLAAFLTPTGLFSLSGVAAPPRCQASASLATSVRSQGSNGALAHPSGSSVSSAAHTVMLILQVMSIKDVSLSREQRNRVLVHALSSAPGSSGATPKGAANDADTDAAASLADATLQAMEEQQDEQAQQHTPLRPSGGQWRCLRLELSDGFQRVLAVEDASARTRQRYGDILAKEGISLGAKLRVRLTAPVADAPATSVPCVQHGILRLHAGNTEVLGGRVRALEVYWEAQARQQLAASTGRPSKQQQYQAPVLPGAPTTSALAPLAQQHSTPSQRLVASAPVTSPAPLSQPQQQQSGAALPVQPLRCWPAHAAQHPPRVPFCTVAFITEVVSDMVINEASPAAVHSSHGVVADPNPAGGAFTYSLLVQLSSPNAVERETQQQLNSSPSLRGEELGSVSEDDHLTVDLGHAWLRQLVGMPADAFRALSLSSAAADVERLTRTVEAVGQTLERFGKGRFTLVRRAGDGIVEVLDAVSES</sequence>
<dbReference type="Pfam" id="PF08585">
    <property type="entry name" value="RMI1_N_C"/>
    <property type="match status" value="1"/>
</dbReference>
<dbReference type="GeneID" id="92360452"/>
<evidence type="ECO:0000313" key="5">
    <source>
        <dbReference type="EMBL" id="KAG5477316.1"/>
    </source>
</evidence>
<gene>
    <name evidence="5" type="ORF">LSCM4_04534</name>
</gene>
<feature type="compositionally biased region" description="Polar residues" evidence="3">
    <location>
        <begin position="299"/>
        <end position="311"/>
    </location>
</feature>
<comment type="caution">
    <text evidence="5">The sequence shown here is derived from an EMBL/GenBank/DDBJ whole genome shotgun (WGS) entry which is preliminary data.</text>
</comment>
<comment type="similarity">
    <text evidence="1">Belongs to the RMI1 family.</text>
</comment>
<evidence type="ECO:0000313" key="6">
    <source>
        <dbReference type="Proteomes" id="UP000674143"/>
    </source>
</evidence>
<accession>A0A836GLG6</accession>
<evidence type="ECO:0000259" key="4">
    <source>
        <dbReference type="Pfam" id="PF08585"/>
    </source>
</evidence>
<feature type="domain" description="RecQ mediated genome instability protein 1 OB-fold" evidence="4">
    <location>
        <begin position="91"/>
        <end position="264"/>
    </location>
</feature>
<dbReference type="GO" id="GO:0000712">
    <property type="term" value="P:resolution of meiotic recombination intermediates"/>
    <property type="evidence" value="ECO:0007669"/>
    <property type="project" value="TreeGrafter"/>
</dbReference>
<dbReference type="RefSeq" id="XP_067062727.1">
    <property type="nucleotide sequence ID" value="XM_067206518.1"/>
</dbReference>
<dbReference type="GO" id="GO:0000724">
    <property type="term" value="P:double-strand break repair via homologous recombination"/>
    <property type="evidence" value="ECO:0007669"/>
    <property type="project" value="TreeGrafter"/>
</dbReference>
<feature type="region of interest" description="Disordered" evidence="3">
    <location>
        <begin position="118"/>
        <end position="139"/>
    </location>
</feature>
<feature type="compositionally biased region" description="Low complexity" evidence="3">
    <location>
        <begin position="320"/>
        <end position="332"/>
    </location>
</feature>
<dbReference type="GO" id="GO:0031422">
    <property type="term" value="C:RecQ family helicase-topoisomerase III complex"/>
    <property type="evidence" value="ECO:0007669"/>
    <property type="project" value="TreeGrafter"/>
</dbReference>
<dbReference type="Proteomes" id="UP000674143">
    <property type="component" value="Chromosome 25"/>
</dbReference>
<name>A0A836GLG6_9TRYP</name>
<dbReference type="EMBL" id="JAFHLR010000025">
    <property type="protein sequence ID" value="KAG5477316.1"/>
    <property type="molecule type" value="Genomic_DNA"/>
</dbReference>
<protein>
    <recommendedName>
        <fullName evidence="2">RecQ-mediated genome instability protein 1</fullName>
    </recommendedName>
</protein>
<organism evidence="5 6">
    <name type="scientific">Leishmania orientalis</name>
    <dbReference type="NCBI Taxonomy" id="2249476"/>
    <lineage>
        <taxon>Eukaryota</taxon>
        <taxon>Discoba</taxon>
        <taxon>Euglenozoa</taxon>
        <taxon>Kinetoplastea</taxon>
        <taxon>Metakinetoplastina</taxon>
        <taxon>Trypanosomatida</taxon>
        <taxon>Trypanosomatidae</taxon>
        <taxon>Leishmaniinae</taxon>
        <taxon>Leishmania</taxon>
    </lineage>
</organism>
<evidence type="ECO:0000256" key="2">
    <source>
        <dbReference type="ARBA" id="ARBA00018987"/>
    </source>
</evidence>
<dbReference type="KEGG" id="loi:92360452"/>
<dbReference type="Gene3D" id="2.40.50.770">
    <property type="entry name" value="RecQ-mediated genome instability protein Rmi1, C-terminal domain"/>
    <property type="match status" value="1"/>
</dbReference>
<reference evidence="5 6" key="1">
    <citation type="submission" date="2021-02" db="EMBL/GenBank/DDBJ databases">
        <title>Leishmania (Mundinia) orientalis Genome sequencing and assembly.</title>
        <authorList>
            <person name="Almutairi H."/>
            <person name="Gatherer D."/>
        </authorList>
    </citation>
    <scope>NUCLEOTIDE SEQUENCE [LARGE SCALE GENOMIC DNA]</scope>
    <source>
        <strain evidence="5">LSCM4</strain>
    </source>
</reference>
<feature type="region of interest" description="Disordered" evidence="3">
    <location>
        <begin position="299"/>
        <end position="332"/>
    </location>
</feature>
<dbReference type="InterPro" id="IPR042470">
    <property type="entry name" value="RMI1_N_C_sf"/>
</dbReference>
<dbReference type="PANTHER" id="PTHR14790">
    <property type="entry name" value="RECQ-MEDIATED GENOME INSTABILITY PROTEIN 1 RMI1"/>
    <property type="match status" value="1"/>
</dbReference>